<dbReference type="Proteomes" id="UP000584824">
    <property type="component" value="Unassembled WGS sequence"/>
</dbReference>
<dbReference type="AlphaFoldDB" id="A0A7W6NZZ4"/>
<evidence type="ECO:0000259" key="2">
    <source>
        <dbReference type="Pfam" id="PF12850"/>
    </source>
</evidence>
<reference evidence="3 4" key="1">
    <citation type="submission" date="2020-08" db="EMBL/GenBank/DDBJ databases">
        <title>Genomic Encyclopedia of Type Strains, Phase IV (KMG-IV): sequencing the most valuable type-strain genomes for metagenomic binning, comparative biology and taxonomic classification.</title>
        <authorList>
            <person name="Goeker M."/>
        </authorList>
    </citation>
    <scope>NUCLEOTIDE SEQUENCE [LARGE SCALE GENOMIC DNA]</scope>
    <source>
        <strain evidence="3 4">DSM 26385</strain>
    </source>
</reference>
<dbReference type="Gene3D" id="3.60.21.10">
    <property type="match status" value="1"/>
</dbReference>
<comment type="caution">
    <text evidence="3">The sequence shown here is derived from an EMBL/GenBank/DDBJ whole genome shotgun (WGS) entry which is preliminary data.</text>
</comment>
<dbReference type="PANTHER" id="PTHR42850">
    <property type="entry name" value="METALLOPHOSPHOESTERASE"/>
    <property type="match status" value="1"/>
</dbReference>
<name>A0A7W6NZZ4_9HYPH</name>
<sequence>MRLAVIADVHGNAAALDAVLADIDAQGITEIVNLGDCFSGPLDAGRTADLLIARGIPTVCGNHDRALIDRPFEAMGDWEIPAYRQLSTDHLDWVRGLPFSLIWRDEAYVCHATPQDDNTYWTEALTPDGFFRLKTLEEIEVFAEGITQPLLLCGHSHIARSVLLSDGRLLVNPGSVGCPGYDYDKPWYHKAEAGTPFACYAVVEKTVRGWQPNFRQVRYDHEAMAALSEPSGLKDWTSALRTGWVR</sequence>
<proteinExistence type="inferred from homology"/>
<organism evidence="3 4">
    <name type="scientific">Allorhizobium borbori</name>
    <dbReference type="NCBI Taxonomy" id="485907"/>
    <lineage>
        <taxon>Bacteria</taxon>
        <taxon>Pseudomonadati</taxon>
        <taxon>Pseudomonadota</taxon>
        <taxon>Alphaproteobacteria</taxon>
        <taxon>Hyphomicrobiales</taxon>
        <taxon>Rhizobiaceae</taxon>
        <taxon>Rhizobium/Agrobacterium group</taxon>
        <taxon>Allorhizobium</taxon>
    </lineage>
</organism>
<dbReference type="InterPro" id="IPR029052">
    <property type="entry name" value="Metallo-depent_PP-like"/>
</dbReference>
<dbReference type="InterPro" id="IPR050126">
    <property type="entry name" value="Ap4A_hydrolase"/>
</dbReference>
<accession>A0A7W6NZZ4</accession>
<gene>
    <name evidence="3" type="ORF">GGQ66_000431</name>
</gene>
<dbReference type="RefSeq" id="WP_183788937.1">
    <property type="nucleotide sequence ID" value="NZ_JACIDU010000002.1"/>
</dbReference>
<evidence type="ECO:0000313" key="4">
    <source>
        <dbReference type="Proteomes" id="UP000584824"/>
    </source>
</evidence>
<dbReference type="CDD" id="cd00838">
    <property type="entry name" value="MPP_superfamily"/>
    <property type="match status" value="1"/>
</dbReference>
<dbReference type="PIRSF" id="PIRSF000883">
    <property type="entry name" value="Pesterase_MJ0912"/>
    <property type="match status" value="1"/>
</dbReference>
<comment type="similarity">
    <text evidence="1">Belongs to the metallophosphoesterase superfamily. YfcE family.</text>
</comment>
<dbReference type="InterPro" id="IPR011152">
    <property type="entry name" value="Pesterase_MJ0912"/>
</dbReference>
<protein>
    <submittedName>
        <fullName evidence="3">Putative phosphodiesterase</fullName>
    </submittedName>
</protein>
<evidence type="ECO:0000313" key="3">
    <source>
        <dbReference type="EMBL" id="MBB4101903.1"/>
    </source>
</evidence>
<dbReference type="SUPFAM" id="SSF56300">
    <property type="entry name" value="Metallo-dependent phosphatases"/>
    <property type="match status" value="1"/>
</dbReference>
<evidence type="ECO:0000256" key="1">
    <source>
        <dbReference type="ARBA" id="ARBA00008950"/>
    </source>
</evidence>
<dbReference type="InterPro" id="IPR024654">
    <property type="entry name" value="Calcineurin-like_PHP_lpxH"/>
</dbReference>
<dbReference type="EMBL" id="JACIDU010000002">
    <property type="protein sequence ID" value="MBB4101903.1"/>
    <property type="molecule type" value="Genomic_DNA"/>
</dbReference>
<feature type="domain" description="Calcineurin-like phosphoesterase" evidence="2">
    <location>
        <begin position="1"/>
        <end position="179"/>
    </location>
</feature>
<dbReference type="PANTHER" id="PTHR42850:SF2">
    <property type="entry name" value="BLL5683 PROTEIN"/>
    <property type="match status" value="1"/>
</dbReference>
<dbReference type="GO" id="GO:0016791">
    <property type="term" value="F:phosphatase activity"/>
    <property type="evidence" value="ECO:0007669"/>
    <property type="project" value="TreeGrafter"/>
</dbReference>
<keyword evidence="4" id="KW-1185">Reference proteome</keyword>
<dbReference type="Pfam" id="PF12850">
    <property type="entry name" value="Metallophos_2"/>
    <property type="match status" value="1"/>
</dbReference>
<dbReference type="GO" id="GO:0005737">
    <property type="term" value="C:cytoplasm"/>
    <property type="evidence" value="ECO:0007669"/>
    <property type="project" value="TreeGrafter"/>
</dbReference>